<gene>
    <name evidence="1" type="ORF">CH378_12065</name>
</gene>
<keyword evidence="2" id="KW-1185">Reference proteome</keyword>
<evidence type="ECO:0000313" key="1">
    <source>
        <dbReference type="EMBL" id="PJZ29537.1"/>
    </source>
</evidence>
<dbReference type="EMBL" id="NPDP01000020">
    <property type="protein sequence ID" value="PJZ29537.1"/>
    <property type="molecule type" value="Genomic_DNA"/>
</dbReference>
<reference evidence="1 2" key="1">
    <citation type="submission" date="2017-07" db="EMBL/GenBank/DDBJ databases">
        <title>Leptospira spp. isolated from tropical soils.</title>
        <authorList>
            <person name="Thibeaux R."/>
            <person name="Iraola G."/>
            <person name="Ferres I."/>
            <person name="Bierque E."/>
            <person name="Girault D."/>
            <person name="Soupe-Gilbert M.-E."/>
            <person name="Picardeau M."/>
            <person name="Goarant C."/>
        </authorList>
    </citation>
    <scope>NUCLEOTIDE SEQUENCE [LARGE SCALE GENOMIC DNA]</scope>
    <source>
        <strain evidence="1 2">JW2-C-B1</strain>
    </source>
</reference>
<evidence type="ECO:0000313" key="2">
    <source>
        <dbReference type="Proteomes" id="UP000231919"/>
    </source>
</evidence>
<protein>
    <submittedName>
        <fullName evidence="1">Uncharacterized protein</fullName>
    </submittedName>
</protein>
<name>A0ABX4N821_9LEPT</name>
<dbReference type="Proteomes" id="UP000231919">
    <property type="component" value="Unassembled WGS sequence"/>
</dbReference>
<accession>A0ABX4N821</accession>
<sequence length="83" mass="9952">MSYLNPNQEPLLLKKSSREFYVITRILTFFVENNKLKQEWRVYIRFAILNRSANRARKRKAAKKIDSNGTTSKINIHIFEYTK</sequence>
<organism evidence="1 2">
    <name type="scientific">Leptospira kmetyi</name>
    <dbReference type="NCBI Taxonomy" id="408139"/>
    <lineage>
        <taxon>Bacteria</taxon>
        <taxon>Pseudomonadati</taxon>
        <taxon>Spirochaetota</taxon>
        <taxon>Spirochaetia</taxon>
        <taxon>Leptospirales</taxon>
        <taxon>Leptospiraceae</taxon>
        <taxon>Leptospira</taxon>
    </lineage>
</organism>
<comment type="caution">
    <text evidence="1">The sequence shown here is derived from an EMBL/GenBank/DDBJ whole genome shotgun (WGS) entry which is preliminary data.</text>
</comment>
<proteinExistence type="predicted"/>